<accession>A0A1H2MNG3</accession>
<dbReference type="Proteomes" id="UP000198825">
    <property type="component" value="Chromosome I"/>
</dbReference>
<dbReference type="STRING" id="546874.SAMN04488544_2375"/>
<dbReference type="OrthoDB" id="1189996at2"/>
<proteinExistence type="predicted"/>
<keyword evidence="2" id="KW-1185">Reference proteome</keyword>
<name>A0A1H2MNG3_9ACTN</name>
<dbReference type="EMBL" id="LT629799">
    <property type="protein sequence ID" value="SDU94518.1"/>
    <property type="molecule type" value="Genomic_DNA"/>
</dbReference>
<dbReference type="RefSeq" id="WP_091074594.1">
    <property type="nucleotide sequence ID" value="NZ_LT629799.1"/>
</dbReference>
<sequence length="101" mass="10996">MTDGRDPAAGPEEPDDLAALVERVPPGWTEVAYAGLRWGLTRTDRARGGTTSIYAEELGGPGFVSANVWRTQGGELLRPCEMPAERVLDFLRGWIPAEDAR</sequence>
<organism evidence="1 2">
    <name type="scientific">Microlunatus sagamiharensis</name>
    <dbReference type="NCBI Taxonomy" id="546874"/>
    <lineage>
        <taxon>Bacteria</taxon>
        <taxon>Bacillati</taxon>
        <taxon>Actinomycetota</taxon>
        <taxon>Actinomycetes</taxon>
        <taxon>Propionibacteriales</taxon>
        <taxon>Propionibacteriaceae</taxon>
        <taxon>Microlunatus</taxon>
    </lineage>
</organism>
<evidence type="ECO:0000313" key="2">
    <source>
        <dbReference type="Proteomes" id="UP000198825"/>
    </source>
</evidence>
<dbReference type="AlphaFoldDB" id="A0A1H2MNG3"/>
<reference evidence="2" key="1">
    <citation type="submission" date="2016-10" db="EMBL/GenBank/DDBJ databases">
        <authorList>
            <person name="Varghese N."/>
            <person name="Submissions S."/>
        </authorList>
    </citation>
    <scope>NUCLEOTIDE SEQUENCE [LARGE SCALE GENOMIC DNA]</scope>
    <source>
        <strain evidence="2">DSM 21743</strain>
    </source>
</reference>
<evidence type="ECO:0000313" key="1">
    <source>
        <dbReference type="EMBL" id="SDU94518.1"/>
    </source>
</evidence>
<gene>
    <name evidence="1" type="ORF">SAMN04488544_2375</name>
</gene>
<protein>
    <submittedName>
        <fullName evidence="1">Peptide-methionine (S)-S-oxide reductase</fullName>
    </submittedName>
</protein>